<reference evidence="1 2" key="1">
    <citation type="submission" date="2017-07" db="EMBL/GenBank/DDBJ databases">
        <title>Draft genome sequence of Prevotella copri isolated from the gut of healthy adult Indian.</title>
        <authorList>
            <person name="Das B."/>
            <person name="Bag S."/>
            <person name="Ghosh T.S."/>
        </authorList>
    </citation>
    <scope>NUCLEOTIDE SEQUENCE [LARGE SCALE GENOMIC DNA]</scope>
    <source>
        <strain evidence="1 2">Indica</strain>
    </source>
</reference>
<name>A0AA91TKE0_9BACT</name>
<proteinExistence type="predicted"/>
<accession>A0AA91TKE0</accession>
<gene>
    <name evidence="1" type="ORF">CFT61_06750</name>
</gene>
<protein>
    <recommendedName>
        <fullName evidence="3">RNA polymerase alpha subunit C-terminal domain-containing protein</fullName>
    </recommendedName>
</protein>
<evidence type="ECO:0000313" key="2">
    <source>
        <dbReference type="Proteomes" id="UP000215155"/>
    </source>
</evidence>
<sequence>MYNFNTSIHRLLHDKLISSFTHHKLEALSLFTVGDIKAMGMEKLSAMPRIGKKIVYDVKHVFAAIESQDPLLEVKRYCSDEVIQKMDICYAHLCENVEDGKEFQAIFPSSLEILKLICINESNLMEMVNNYPQAASCLYIYLVCLKSLILDDRNDFYYSVKDSAMQYRYQVGSKVLGMIFYSHLSNKSRLLLESHYAVMEKFFGTSAFIPFHPFIEDRLTYELGLSEIYSTRSLDKEFCYDIEFKLNHPLNSYYSFSLLTHFVDAYTSLDFEHSGQCTIGLFPFMSDKSVSFVTDFHQVNGYYPMFTLFSDYLQFGMWNEGRKVSLEYRGIGRKRKTSQELREEYHITPYILKNYLSHPMVKSTDPIILDEHWKCYDFLYEMPFIGFFSPICRSILEKERLQTDAIGLMELIFLRNPGYPSNKQFRKFESKNRFILVNASLFDTDEIAKLVTKMKELLAINRFTDEHYQASMFLKELDVQKLGGKEHFLSFFTYLMLETFGLEVDDEGGFVAERNKVSVTSELLEILKERGKPMRAEEMRDIFHRRCPAYRHLTVNTIRVYLNKMEGVKSVGLSGYYGLASWEHIYWGTMVDKIYEVLSLAGKPLPLSDIYQQVKVFFPNSTKSSMEGSMRLDARHRFKYDVERHAYVLVDHAL</sequence>
<dbReference type="EMBL" id="NMPZ01000008">
    <property type="protein sequence ID" value="OXL44327.1"/>
    <property type="molecule type" value="Genomic_DNA"/>
</dbReference>
<comment type="caution">
    <text evidence="1">The sequence shown here is derived from an EMBL/GenBank/DDBJ whole genome shotgun (WGS) entry which is preliminary data.</text>
</comment>
<dbReference type="Proteomes" id="UP000215155">
    <property type="component" value="Unassembled WGS sequence"/>
</dbReference>
<evidence type="ECO:0008006" key="3">
    <source>
        <dbReference type="Google" id="ProtNLM"/>
    </source>
</evidence>
<organism evidence="1 2">
    <name type="scientific">Segatella copri</name>
    <dbReference type="NCBI Taxonomy" id="165179"/>
    <lineage>
        <taxon>Bacteria</taxon>
        <taxon>Pseudomonadati</taxon>
        <taxon>Bacteroidota</taxon>
        <taxon>Bacteroidia</taxon>
        <taxon>Bacteroidales</taxon>
        <taxon>Prevotellaceae</taxon>
        <taxon>Segatella</taxon>
    </lineage>
</organism>
<evidence type="ECO:0000313" key="1">
    <source>
        <dbReference type="EMBL" id="OXL44327.1"/>
    </source>
</evidence>
<dbReference type="AlphaFoldDB" id="A0AA91TKE0"/>
<dbReference type="RefSeq" id="WP_089543690.1">
    <property type="nucleotide sequence ID" value="NZ_NMPZ01000008.1"/>
</dbReference>